<keyword evidence="3" id="KW-1185">Reference proteome</keyword>
<evidence type="ECO:0000313" key="3">
    <source>
        <dbReference type="Proteomes" id="UP000823405"/>
    </source>
</evidence>
<dbReference type="EMBL" id="JAAAIN010000221">
    <property type="protein sequence ID" value="KAG0317876.1"/>
    <property type="molecule type" value="Genomic_DNA"/>
</dbReference>
<dbReference type="Proteomes" id="UP000823405">
    <property type="component" value="Unassembled WGS sequence"/>
</dbReference>
<dbReference type="AlphaFoldDB" id="A0A9P6RDL0"/>
<feature type="compositionally biased region" description="Polar residues" evidence="1">
    <location>
        <begin position="203"/>
        <end position="223"/>
    </location>
</feature>
<reference evidence="2" key="1">
    <citation type="journal article" date="2020" name="Fungal Divers.">
        <title>Resolving the Mortierellaceae phylogeny through synthesis of multi-gene phylogenetics and phylogenomics.</title>
        <authorList>
            <person name="Vandepol N."/>
            <person name="Liber J."/>
            <person name="Desiro A."/>
            <person name="Na H."/>
            <person name="Kennedy M."/>
            <person name="Barry K."/>
            <person name="Grigoriev I.V."/>
            <person name="Miller A.N."/>
            <person name="O'Donnell K."/>
            <person name="Stajich J.E."/>
            <person name="Bonito G."/>
        </authorList>
    </citation>
    <scope>NUCLEOTIDE SEQUENCE</scope>
    <source>
        <strain evidence="2">NVP60</strain>
    </source>
</reference>
<organism evidence="2 3">
    <name type="scientific">Linnemannia gamsii</name>
    <dbReference type="NCBI Taxonomy" id="64522"/>
    <lineage>
        <taxon>Eukaryota</taxon>
        <taxon>Fungi</taxon>
        <taxon>Fungi incertae sedis</taxon>
        <taxon>Mucoromycota</taxon>
        <taxon>Mortierellomycotina</taxon>
        <taxon>Mortierellomycetes</taxon>
        <taxon>Mortierellales</taxon>
        <taxon>Mortierellaceae</taxon>
        <taxon>Linnemannia</taxon>
    </lineage>
</organism>
<proteinExistence type="predicted"/>
<gene>
    <name evidence="2" type="ORF">BGZ97_004751</name>
</gene>
<feature type="region of interest" description="Disordered" evidence="1">
    <location>
        <begin position="203"/>
        <end position="257"/>
    </location>
</feature>
<feature type="region of interest" description="Disordered" evidence="1">
    <location>
        <begin position="82"/>
        <end position="107"/>
    </location>
</feature>
<name>A0A9P6RDL0_9FUNG</name>
<evidence type="ECO:0000256" key="1">
    <source>
        <dbReference type="SAM" id="MobiDB-lite"/>
    </source>
</evidence>
<dbReference type="OrthoDB" id="2450065at2759"/>
<comment type="caution">
    <text evidence="2">The sequence shown here is derived from an EMBL/GenBank/DDBJ whole genome shotgun (WGS) entry which is preliminary data.</text>
</comment>
<protein>
    <submittedName>
        <fullName evidence="2">Uncharacterized protein</fullName>
    </submittedName>
</protein>
<evidence type="ECO:0000313" key="2">
    <source>
        <dbReference type="EMBL" id="KAG0317876.1"/>
    </source>
</evidence>
<sequence length="400" mass="43271">MAFGYNSISPTQRTLQLSNYPRELARRLRRPASRIQETALPVLSERTIDTLYDTTDISVPAPSRSILTFDAPPPVPRRLVTSQDLIVGNQRPRPAPASPRTPRRQLKTSPYRRQAVSIAVKVSPSAATKRGRYTRERAKARVQSKKLVAKFSNMGTIDQASAFSETPLMATSKGKGMEIEQDISINAYDKTKNTVKDAIELNTPTLPTNTSAANASGKSTARSPSRIPHAIPQQHRSGSSSLSVRRRSSLNHDKLKSLTAGQLLRRMNKTLLGTSRPPVLTRTIVQKGVPSSIRLASRRPAAGGVLSTVTAEPLISPPSTTSLSSPAVTPTSTIATEPIADSAAEQTTPLVATVAKVRMTTKSSVKSADPVKSQRVTRSTLVNRFRRVTRSTTAAASQIL</sequence>
<accession>A0A9P6RDL0</accession>